<dbReference type="InterPro" id="IPR011579">
    <property type="entry name" value="ATPase_dom"/>
</dbReference>
<evidence type="ECO:0000313" key="3">
    <source>
        <dbReference type="EMBL" id="SUN37221.1"/>
    </source>
</evidence>
<dbReference type="Proteomes" id="UP000254082">
    <property type="component" value="Unassembled WGS sequence"/>
</dbReference>
<gene>
    <name evidence="3" type="ORF">NCTC11391_01985</name>
</gene>
<sequence length="349" mass="39988">MESNPFTLGFGKTPHTFISRTSEIQNVIEDFNSDLSASQSYLITGVRGSGKTVTMTAIANSLKEEGEWIIINLNPNRPLLETLVVKLYDQPDLQPLFIKAKFNLSLFGLGASFEKVAPVSDIEVALEKMLNQVKEIGKKVLVTIDEVTKSENIKIFTSSFQLLIREDLPIFLLMTGLYENIHELQNDSTLTFLYRAPRINLEPLDMVSIKNRYKEIFKIPASKAKRMAELTNGYSFAFQTLGYLCWKNRDFLEDETALLPAFDDYLQSYVYQKLWTEISPQDRKVLSALSGEKPTKVKVLREQLGFSSSMMSVYRERLKRKGLIDVSHYGYLSLTLPRLNHYILDYEEM</sequence>
<evidence type="ECO:0000256" key="1">
    <source>
        <dbReference type="ARBA" id="ARBA00023125"/>
    </source>
</evidence>
<dbReference type="SUPFAM" id="SSF52540">
    <property type="entry name" value="P-loop containing nucleoside triphosphate hydrolases"/>
    <property type="match status" value="1"/>
</dbReference>
<evidence type="ECO:0000313" key="4">
    <source>
        <dbReference type="Proteomes" id="UP000254082"/>
    </source>
</evidence>
<dbReference type="InterPro" id="IPR003593">
    <property type="entry name" value="AAA+_ATPase"/>
</dbReference>
<reference evidence="3 4" key="1">
    <citation type="submission" date="2018-06" db="EMBL/GenBank/DDBJ databases">
        <authorList>
            <consortium name="Pathogen Informatics"/>
            <person name="Doyle S."/>
        </authorList>
    </citation>
    <scope>NUCLEOTIDE SEQUENCE [LARGE SCALE GENOMIC DNA]</scope>
    <source>
        <strain evidence="4">NCTC 11391</strain>
    </source>
</reference>
<proteinExistence type="predicted"/>
<name>A0A380JFY6_STRDO</name>
<dbReference type="GO" id="GO:0003677">
    <property type="term" value="F:DNA binding"/>
    <property type="evidence" value="ECO:0007669"/>
    <property type="project" value="UniProtKB-KW"/>
</dbReference>
<evidence type="ECO:0000259" key="2">
    <source>
        <dbReference type="SMART" id="SM00382"/>
    </source>
</evidence>
<dbReference type="SUPFAM" id="SSF46785">
    <property type="entry name" value="Winged helix' DNA-binding domain"/>
    <property type="match status" value="1"/>
</dbReference>
<dbReference type="EMBL" id="UHFA01000002">
    <property type="protein sequence ID" value="SUN37221.1"/>
    <property type="molecule type" value="Genomic_DNA"/>
</dbReference>
<accession>A0A380JFY6</accession>
<dbReference type="Pfam" id="PF01637">
    <property type="entry name" value="ATPase_2"/>
    <property type="match status" value="1"/>
</dbReference>
<dbReference type="Gene3D" id="3.40.50.300">
    <property type="entry name" value="P-loop containing nucleotide triphosphate hydrolases"/>
    <property type="match status" value="1"/>
</dbReference>
<dbReference type="AlphaFoldDB" id="A0A380JFY6"/>
<protein>
    <submittedName>
        <fullName evidence="3">Predicted ATPase (AAA+ superfamily)</fullName>
    </submittedName>
</protein>
<dbReference type="RefSeq" id="WP_019788103.1">
    <property type="nucleotide sequence ID" value="NZ_UHFA01000002.1"/>
</dbReference>
<keyword evidence="1" id="KW-0238">DNA-binding</keyword>
<feature type="domain" description="AAA+ ATPase" evidence="2">
    <location>
        <begin position="37"/>
        <end position="205"/>
    </location>
</feature>
<dbReference type="SMART" id="SM00382">
    <property type="entry name" value="AAA"/>
    <property type="match status" value="1"/>
</dbReference>
<keyword evidence="4" id="KW-1185">Reference proteome</keyword>
<dbReference type="InterPro" id="IPR027417">
    <property type="entry name" value="P-loop_NTPase"/>
</dbReference>
<dbReference type="GO" id="GO:0005524">
    <property type="term" value="F:ATP binding"/>
    <property type="evidence" value="ECO:0007669"/>
    <property type="project" value="InterPro"/>
</dbReference>
<dbReference type="OrthoDB" id="1550566at2"/>
<dbReference type="InterPro" id="IPR036390">
    <property type="entry name" value="WH_DNA-bd_sf"/>
</dbReference>
<organism evidence="3 4">
    <name type="scientific">Streptococcus downei MFe28</name>
    <dbReference type="NCBI Taxonomy" id="764290"/>
    <lineage>
        <taxon>Bacteria</taxon>
        <taxon>Bacillati</taxon>
        <taxon>Bacillota</taxon>
        <taxon>Bacilli</taxon>
        <taxon>Lactobacillales</taxon>
        <taxon>Streptococcaceae</taxon>
        <taxon>Streptococcus</taxon>
    </lineage>
</organism>